<evidence type="ECO:0000313" key="2">
    <source>
        <dbReference type="Proteomes" id="UP000827872"/>
    </source>
</evidence>
<dbReference type="EMBL" id="CM037625">
    <property type="protein sequence ID" value="KAH7998620.1"/>
    <property type="molecule type" value="Genomic_DNA"/>
</dbReference>
<protein>
    <submittedName>
        <fullName evidence="1">Uncharacterized protein</fullName>
    </submittedName>
</protein>
<sequence>MAGITGMLCGFGPVLCNPLPFWGGQDRIERPSSFSLAHCRPPTFPAQHPGKGPSKSKKLSSTTQTWQDCLWLNKVVASSSQSPLKRKQEKREGLSCHQCPPHLFLLPLMQPSHTEGA</sequence>
<accession>A0ACB8F0Y2</accession>
<dbReference type="Proteomes" id="UP000827872">
    <property type="component" value="Linkage Group LG12"/>
</dbReference>
<comment type="caution">
    <text evidence="1">The sequence shown here is derived from an EMBL/GenBank/DDBJ whole genome shotgun (WGS) entry which is preliminary data.</text>
</comment>
<evidence type="ECO:0000313" key="1">
    <source>
        <dbReference type="EMBL" id="KAH7998620.1"/>
    </source>
</evidence>
<gene>
    <name evidence="1" type="ORF">K3G42_018504</name>
</gene>
<reference evidence="1" key="1">
    <citation type="submission" date="2021-08" db="EMBL/GenBank/DDBJ databases">
        <title>The first chromosome-level gecko genome reveals the dynamic sex chromosomes of Neotropical dwarf geckos (Sphaerodactylidae: Sphaerodactylus).</title>
        <authorList>
            <person name="Pinto B.J."/>
            <person name="Keating S.E."/>
            <person name="Gamble T."/>
        </authorList>
    </citation>
    <scope>NUCLEOTIDE SEQUENCE</scope>
    <source>
        <strain evidence="1">TG3544</strain>
    </source>
</reference>
<proteinExistence type="predicted"/>
<keyword evidence="2" id="KW-1185">Reference proteome</keyword>
<organism evidence="1 2">
    <name type="scientific">Sphaerodactylus townsendi</name>
    <dbReference type="NCBI Taxonomy" id="933632"/>
    <lineage>
        <taxon>Eukaryota</taxon>
        <taxon>Metazoa</taxon>
        <taxon>Chordata</taxon>
        <taxon>Craniata</taxon>
        <taxon>Vertebrata</taxon>
        <taxon>Euteleostomi</taxon>
        <taxon>Lepidosauria</taxon>
        <taxon>Squamata</taxon>
        <taxon>Bifurcata</taxon>
        <taxon>Gekkota</taxon>
        <taxon>Sphaerodactylidae</taxon>
        <taxon>Sphaerodactylus</taxon>
    </lineage>
</organism>
<name>A0ACB8F0Y2_9SAUR</name>